<evidence type="ECO:0000256" key="4">
    <source>
        <dbReference type="ARBA" id="ARBA00022679"/>
    </source>
</evidence>
<keyword evidence="6" id="KW-0175">Coiled coil</keyword>
<evidence type="ECO:0000256" key="6">
    <source>
        <dbReference type="SAM" id="Coils"/>
    </source>
</evidence>
<dbReference type="PANTHER" id="PTHR43304:SF1">
    <property type="entry name" value="PAC DOMAIN-CONTAINING PROTEIN"/>
    <property type="match status" value="1"/>
</dbReference>
<dbReference type="InterPro" id="IPR013655">
    <property type="entry name" value="PAS_fold_3"/>
</dbReference>
<dbReference type="Gene3D" id="2.10.70.100">
    <property type="match status" value="1"/>
</dbReference>
<dbReference type="InterPro" id="IPR001610">
    <property type="entry name" value="PAC"/>
</dbReference>
<dbReference type="Pfam" id="PF08447">
    <property type="entry name" value="PAS_3"/>
    <property type="match status" value="2"/>
</dbReference>
<organism evidence="10 11">
    <name type="scientific">Pseudodesulfovibrio sediminis</name>
    <dbReference type="NCBI Taxonomy" id="2810563"/>
    <lineage>
        <taxon>Bacteria</taxon>
        <taxon>Pseudomonadati</taxon>
        <taxon>Thermodesulfobacteriota</taxon>
        <taxon>Desulfovibrionia</taxon>
        <taxon>Desulfovibrionales</taxon>
        <taxon>Desulfovibrionaceae</taxon>
    </lineage>
</organism>
<dbReference type="PROSITE" id="PS50109">
    <property type="entry name" value="HIS_KIN"/>
    <property type="match status" value="1"/>
</dbReference>
<feature type="domain" description="PAS" evidence="8">
    <location>
        <begin position="232"/>
        <end position="304"/>
    </location>
</feature>
<keyword evidence="3" id="KW-0597">Phosphoprotein</keyword>
<feature type="coiled-coil region" evidence="6">
    <location>
        <begin position="644"/>
        <end position="696"/>
    </location>
</feature>
<dbReference type="Gene3D" id="3.30.450.40">
    <property type="match status" value="1"/>
</dbReference>
<dbReference type="PROSITE" id="PS50112">
    <property type="entry name" value="PAS"/>
    <property type="match status" value="4"/>
</dbReference>
<dbReference type="SUPFAM" id="SSF55781">
    <property type="entry name" value="GAF domain-like"/>
    <property type="match status" value="1"/>
</dbReference>
<evidence type="ECO:0000313" key="11">
    <source>
        <dbReference type="Proteomes" id="UP001053296"/>
    </source>
</evidence>
<gene>
    <name evidence="10" type="ORF">PSDVSF_32610</name>
</gene>
<dbReference type="InterPro" id="IPR005467">
    <property type="entry name" value="His_kinase_dom"/>
</dbReference>
<dbReference type="Pfam" id="PF02518">
    <property type="entry name" value="HATPase_c"/>
    <property type="match status" value="1"/>
</dbReference>
<dbReference type="Pfam" id="PF00512">
    <property type="entry name" value="HisKA"/>
    <property type="match status" value="1"/>
</dbReference>
<sequence>MKGRLSYANTFALDTYGFSQQDLAEGLHVLDTMHPDSRKIARVNIANVLQGNDDMGAEYRGVRKDGNEFPIKVYSKRIMDDGKIMGLRGVVIDLSPVRTVESALEKTENYYQTLFENTGTAMVIVQKDSIIKNCNSQFEALAGYTAEDIEGKMRWSDFVAPSDLARMKAINKKRLQKNEEAPTNYEFTFLTKNNELKQVNLFVRVIPNTDDRICSLIDITAKDDALTALRISEERYELVTRGANDGVWDWNLKTDEVWYSARYKEIIGYSDTEFPNTSEAWKNAIHPDDVQHTLNANMTCVTGEVESFEVEYRMFHKDGSIRWILGRGGSSKDEEGNVIRLAGTHTDITDRKQVEQALRESEETYRELIEQASSGIYKCTPEGRFISVNSAMARILGYDSPEELTNNVNNIGSQIWLNPEDRMAYMKLLEKTNALNDYEKHVRRRDGSYIWTTENVRVVRDGEGEILYYEGFLNDITARKMNERTTHALYAISTAVTEASDLQELYATIHSIIDAVIIANNFFITLYDDKNDSLNFVYFKDEVDDYYNIDNVSDPNKNSLTIQIFRTGSPVFFSKNDSNYNTIIQEIGVLGTLPEVWLGVPLKLGGKVIGAMAVQDYTDSHRYADADIAFMTAVSEQAAMAIQRKTTEEELTLLNEELESKVDKRTAELKAKAAQLEEANERLRELDKIKSSLVSSVSHELRTPLTSIRGFAKLCARDFRRHFQPLSEGDTLIKKSQRISANLDIIDTEGDRLTRLINDFLDINRIESGKASWHDHQLNPNDIIKKAASTVAGGFAANPDIELITKLQETNSCIIADPDKVQQVLINLLHNAYKFTEKGHISISVEEKADYLNFVVTDTGSGISQYELPHIFDKFHKYALGDTIQSEEKGTGLGLTISKEIVEHYGGQIWVKSTLGQGSAFYVAFPTAIVSEKACG</sequence>
<proteinExistence type="predicted"/>
<feature type="domain" description="PAS" evidence="8">
    <location>
        <begin position="107"/>
        <end position="178"/>
    </location>
</feature>
<dbReference type="SMART" id="SM00388">
    <property type="entry name" value="HisKA"/>
    <property type="match status" value="1"/>
</dbReference>
<dbReference type="PROSITE" id="PS50113">
    <property type="entry name" value="PAC"/>
    <property type="match status" value="3"/>
</dbReference>
<dbReference type="InterPro" id="IPR000700">
    <property type="entry name" value="PAS-assoc_C"/>
</dbReference>
<dbReference type="InterPro" id="IPR003661">
    <property type="entry name" value="HisK_dim/P_dom"/>
</dbReference>
<dbReference type="InterPro" id="IPR003594">
    <property type="entry name" value="HATPase_dom"/>
</dbReference>
<dbReference type="CDD" id="cd00130">
    <property type="entry name" value="PAS"/>
    <property type="match status" value="4"/>
</dbReference>
<feature type="domain" description="PAC" evidence="9">
    <location>
        <begin position="308"/>
        <end position="360"/>
    </location>
</feature>
<comment type="catalytic activity">
    <reaction evidence="1">
        <text>ATP + protein L-histidine = ADP + protein N-phospho-L-histidine.</text>
        <dbReference type="EC" id="2.7.13.3"/>
    </reaction>
</comment>
<dbReference type="SMART" id="SM00086">
    <property type="entry name" value="PAC"/>
    <property type="match status" value="4"/>
</dbReference>
<accession>A0ABM7PAF6</accession>
<dbReference type="InterPro" id="IPR036890">
    <property type="entry name" value="HATPase_C_sf"/>
</dbReference>
<dbReference type="InterPro" id="IPR036097">
    <property type="entry name" value="HisK_dim/P_sf"/>
</dbReference>
<dbReference type="Gene3D" id="1.10.287.130">
    <property type="match status" value="1"/>
</dbReference>
<dbReference type="SMART" id="SM00065">
    <property type="entry name" value="GAF"/>
    <property type="match status" value="1"/>
</dbReference>
<evidence type="ECO:0000256" key="3">
    <source>
        <dbReference type="ARBA" id="ARBA00022553"/>
    </source>
</evidence>
<keyword evidence="11" id="KW-1185">Reference proteome</keyword>
<evidence type="ECO:0000259" key="7">
    <source>
        <dbReference type="PROSITE" id="PS50109"/>
    </source>
</evidence>
<evidence type="ECO:0000259" key="9">
    <source>
        <dbReference type="PROSITE" id="PS50113"/>
    </source>
</evidence>
<dbReference type="Proteomes" id="UP001053296">
    <property type="component" value="Chromosome"/>
</dbReference>
<dbReference type="InterPro" id="IPR035965">
    <property type="entry name" value="PAS-like_dom_sf"/>
</dbReference>
<dbReference type="EC" id="2.7.13.3" evidence="2"/>
<dbReference type="Gene3D" id="3.30.450.20">
    <property type="entry name" value="PAS domain"/>
    <property type="match status" value="4"/>
</dbReference>
<dbReference type="InterPro" id="IPR004358">
    <property type="entry name" value="Sig_transdc_His_kin-like_C"/>
</dbReference>
<dbReference type="SMART" id="SM00387">
    <property type="entry name" value="HATPase_c"/>
    <property type="match status" value="1"/>
</dbReference>
<dbReference type="NCBIfam" id="TIGR00229">
    <property type="entry name" value="sensory_box"/>
    <property type="match status" value="4"/>
</dbReference>
<feature type="domain" description="PAC" evidence="9">
    <location>
        <begin position="436"/>
        <end position="488"/>
    </location>
</feature>
<feature type="domain" description="PAS" evidence="8">
    <location>
        <begin position="1"/>
        <end position="52"/>
    </location>
</feature>
<dbReference type="Pfam" id="PF13185">
    <property type="entry name" value="GAF_2"/>
    <property type="match status" value="1"/>
</dbReference>
<dbReference type="SUPFAM" id="SSF55785">
    <property type="entry name" value="PYP-like sensor domain (PAS domain)"/>
    <property type="match status" value="4"/>
</dbReference>
<dbReference type="Gene3D" id="3.30.565.10">
    <property type="entry name" value="Histidine kinase-like ATPase, C-terminal domain"/>
    <property type="match status" value="1"/>
</dbReference>
<dbReference type="PANTHER" id="PTHR43304">
    <property type="entry name" value="PHYTOCHROME-LIKE PROTEIN CPH1"/>
    <property type="match status" value="1"/>
</dbReference>
<feature type="domain" description="Histidine kinase" evidence="7">
    <location>
        <begin position="696"/>
        <end position="929"/>
    </location>
</feature>
<dbReference type="CDD" id="cd00082">
    <property type="entry name" value="HisKA"/>
    <property type="match status" value="1"/>
</dbReference>
<evidence type="ECO:0000313" key="10">
    <source>
        <dbReference type="EMBL" id="BCS90019.1"/>
    </source>
</evidence>
<evidence type="ECO:0000256" key="5">
    <source>
        <dbReference type="ARBA" id="ARBA00022777"/>
    </source>
</evidence>
<dbReference type="InterPro" id="IPR029016">
    <property type="entry name" value="GAF-like_dom_sf"/>
</dbReference>
<dbReference type="InterPro" id="IPR000014">
    <property type="entry name" value="PAS"/>
</dbReference>
<evidence type="ECO:0000256" key="1">
    <source>
        <dbReference type="ARBA" id="ARBA00000085"/>
    </source>
</evidence>
<dbReference type="SUPFAM" id="SSF47384">
    <property type="entry name" value="Homodimeric domain of signal transducing histidine kinase"/>
    <property type="match status" value="1"/>
</dbReference>
<dbReference type="InterPro" id="IPR052162">
    <property type="entry name" value="Sensor_kinase/Photoreceptor"/>
</dbReference>
<dbReference type="SMART" id="SM00091">
    <property type="entry name" value="PAS"/>
    <property type="match status" value="3"/>
</dbReference>
<evidence type="ECO:0000256" key="2">
    <source>
        <dbReference type="ARBA" id="ARBA00012438"/>
    </source>
</evidence>
<reference evidence="10" key="1">
    <citation type="journal article" date="2022" name="Arch. Microbiol.">
        <title>Pseudodesulfovibrio sediminis sp. nov., a mesophilic and neutrophilic sulfate-reducing bacterium isolated from sediment of a brackish lake.</title>
        <authorList>
            <person name="Takahashi A."/>
            <person name="Kojima H."/>
            <person name="Watanabe M."/>
            <person name="Fukui M."/>
        </authorList>
    </citation>
    <scope>NUCLEOTIDE SEQUENCE</scope>
    <source>
        <strain evidence="10">SF6</strain>
    </source>
</reference>
<protein>
    <recommendedName>
        <fullName evidence="2">histidine kinase</fullName>
        <ecNumber evidence="2">2.7.13.3</ecNumber>
    </recommendedName>
</protein>
<evidence type="ECO:0000259" key="8">
    <source>
        <dbReference type="PROSITE" id="PS50112"/>
    </source>
</evidence>
<name>A0ABM7PAF6_9BACT</name>
<dbReference type="Pfam" id="PF13426">
    <property type="entry name" value="PAS_9"/>
    <property type="match status" value="2"/>
</dbReference>
<keyword evidence="4" id="KW-0808">Transferase</keyword>
<dbReference type="SUPFAM" id="SSF55874">
    <property type="entry name" value="ATPase domain of HSP90 chaperone/DNA topoisomerase II/histidine kinase"/>
    <property type="match status" value="1"/>
</dbReference>
<keyword evidence="5" id="KW-0418">Kinase</keyword>
<dbReference type="PRINTS" id="PR00344">
    <property type="entry name" value="BCTRLSENSOR"/>
</dbReference>
<feature type="domain" description="PAS" evidence="8">
    <location>
        <begin position="361"/>
        <end position="436"/>
    </location>
</feature>
<feature type="domain" description="PAC" evidence="9">
    <location>
        <begin position="55"/>
        <end position="106"/>
    </location>
</feature>
<dbReference type="EMBL" id="AP024485">
    <property type="protein sequence ID" value="BCS90019.1"/>
    <property type="molecule type" value="Genomic_DNA"/>
</dbReference>
<dbReference type="InterPro" id="IPR003018">
    <property type="entry name" value="GAF"/>
</dbReference>